<evidence type="ECO:0000313" key="1">
    <source>
        <dbReference type="EMBL" id="RDU25042.1"/>
    </source>
</evidence>
<keyword evidence="2" id="KW-1185">Reference proteome</keyword>
<evidence type="ECO:0000313" key="2">
    <source>
        <dbReference type="Proteomes" id="UP000255036"/>
    </source>
</evidence>
<accession>A0A371AZX1</accession>
<name>A0A371AZX1_9FIRM</name>
<sequence length="90" mass="10806">MKIDVWKDGKMLYENKGARELVNLLGYSLKSIRMWATGERICSKGYILKPSEIYRPQRRIPQAVLDEWDEIYKNAQVLKQWDSMHKYARR</sequence>
<dbReference type="RefSeq" id="WP_115480368.1">
    <property type="nucleotide sequence ID" value="NZ_QRCT01000008.1"/>
</dbReference>
<comment type="caution">
    <text evidence="1">The sequence shown here is derived from an EMBL/GenBank/DDBJ whole genome shotgun (WGS) entry which is preliminary data.</text>
</comment>
<dbReference type="EMBL" id="QRCT01000008">
    <property type="protein sequence ID" value="RDU25042.1"/>
    <property type="molecule type" value="Genomic_DNA"/>
</dbReference>
<protein>
    <submittedName>
        <fullName evidence="1">Uncharacterized protein</fullName>
    </submittedName>
</protein>
<organism evidence="1 2">
    <name type="scientific">Anaerosacchariphilus polymeriproducens</name>
    <dbReference type="NCBI Taxonomy" id="1812858"/>
    <lineage>
        <taxon>Bacteria</taxon>
        <taxon>Bacillati</taxon>
        <taxon>Bacillota</taxon>
        <taxon>Clostridia</taxon>
        <taxon>Lachnospirales</taxon>
        <taxon>Lachnospiraceae</taxon>
        <taxon>Anaerosacchariphilus</taxon>
    </lineage>
</organism>
<reference evidence="1 2" key="1">
    <citation type="submission" date="2018-07" db="EMBL/GenBank/DDBJ databases">
        <title>Anaerosacharophilus polymeroproducens gen. nov. sp. nov., an anaerobic bacterium isolated from salt field.</title>
        <authorList>
            <person name="Kim W."/>
            <person name="Yang S.-H."/>
            <person name="Oh J."/>
            <person name="Lee J.-H."/>
            <person name="Kwon K.K."/>
        </authorList>
    </citation>
    <scope>NUCLEOTIDE SEQUENCE [LARGE SCALE GENOMIC DNA]</scope>
    <source>
        <strain evidence="1 2">MCWD5</strain>
    </source>
</reference>
<dbReference type="AlphaFoldDB" id="A0A371AZX1"/>
<proteinExistence type="predicted"/>
<dbReference type="Proteomes" id="UP000255036">
    <property type="component" value="Unassembled WGS sequence"/>
</dbReference>
<gene>
    <name evidence="1" type="ORF">DWV06_01240</name>
</gene>